<keyword evidence="5 9" id="KW-0997">Cell inner membrane</keyword>
<keyword evidence="8 9" id="KW-0472">Membrane</keyword>
<dbReference type="InterPro" id="IPR004764">
    <property type="entry name" value="MdtF-like"/>
</dbReference>
<dbReference type="SUPFAM" id="SSF82866">
    <property type="entry name" value="Multidrug efflux transporter AcrB transmembrane domain"/>
    <property type="match status" value="2"/>
</dbReference>
<feature type="transmembrane region" description="Helical" evidence="9">
    <location>
        <begin position="918"/>
        <end position="942"/>
    </location>
</feature>
<dbReference type="Pfam" id="PF00873">
    <property type="entry name" value="ACR_tran"/>
    <property type="match status" value="1"/>
</dbReference>
<dbReference type="FunFam" id="1.20.1640.10:FF:000001">
    <property type="entry name" value="Efflux pump membrane transporter"/>
    <property type="match status" value="1"/>
</dbReference>
<evidence type="ECO:0000256" key="6">
    <source>
        <dbReference type="ARBA" id="ARBA00022692"/>
    </source>
</evidence>
<dbReference type="PANTHER" id="PTHR32063:SF10">
    <property type="entry name" value="EFFLUX PUMP MEMBRANE TRANSPORTER"/>
    <property type="match status" value="1"/>
</dbReference>
<organism evidence="10 11">
    <name type="scientific">Rhodoplanes elegans</name>
    <dbReference type="NCBI Taxonomy" id="29408"/>
    <lineage>
        <taxon>Bacteria</taxon>
        <taxon>Pseudomonadati</taxon>
        <taxon>Pseudomonadota</taxon>
        <taxon>Alphaproteobacteria</taxon>
        <taxon>Hyphomicrobiales</taxon>
        <taxon>Nitrobacteraceae</taxon>
        <taxon>Rhodoplanes</taxon>
    </lineage>
</organism>
<dbReference type="Gene3D" id="1.20.1640.10">
    <property type="entry name" value="Multidrug efflux transporter AcrB transmembrane domain"/>
    <property type="match status" value="2"/>
</dbReference>
<keyword evidence="3 9" id="KW-0813">Transport</keyword>
<keyword evidence="7 9" id="KW-1133">Transmembrane helix</keyword>
<name>A0A327KJR3_9BRAD</name>
<comment type="caution">
    <text evidence="10">The sequence shown here is derived from an EMBL/GenBank/DDBJ whole genome shotgun (WGS) entry which is preliminary data.</text>
</comment>
<dbReference type="Gene3D" id="3.30.70.1430">
    <property type="entry name" value="Multidrug efflux transporter AcrB pore domain"/>
    <property type="match status" value="2"/>
</dbReference>
<dbReference type="Gene3D" id="3.30.70.1440">
    <property type="entry name" value="Multidrug efflux transporter AcrB pore domain"/>
    <property type="match status" value="1"/>
</dbReference>
<comment type="subcellular location">
    <subcellularLocation>
        <location evidence="1 9">Cell inner membrane</location>
        <topology evidence="1 9">Multi-pass membrane protein</topology>
    </subcellularLocation>
</comment>
<feature type="transmembrane region" description="Helical" evidence="9">
    <location>
        <begin position="892"/>
        <end position="912"/>
    </location>
</feature>
<evidence type="ECO:0000256" key="8">
    <source>
        <dbReference type="ARBA" id="ARBA00023136"/>
    </source>
</evidence>
<keyword evidence="6 9" id="KW-0812">Transmembrane</keyword>
<gene>
    <name evidence="10" type="ORF">CH338_15645</name>
</gene>
<evidence type="ECO:0000256" key="1">
    <source>
        <dbReference type="ARBA" id="ARBA00004429"/>
    </source>
</evidence>
<evidence type="ECO:0000256" key="3">
    <source>
        <dbReference type="ARBA" id="ARBA00022448"/>
    </source>
</evidence>
<feature type="transmembrane region" description="Helical" evidence="9">
    <location>
        <begin position="340"/>
        <end position="359"/>
    </location>
</feature>
<dbReference type="SUPFAM" id="SSF82714">
    <property type="entry name" value="Multidrug efflux transporter AcrB TolC docking domain, DN and DC subdomains"/>
    <property type="match status" value="2"/>
</dbReference>
<feature type="transmembrane region" description="Helical" evidence="9">
    <location>
        <begin position="999"/>
        <end position="1021"/>
    </location>
</feature>
<evidence type="ECO:0000256" key="7">
    <source>
        <dbReference type="ARBA" id="ARBA00022989"/>
    </source>
</evidence>
<accession>A0A327KJR3</accession>
<feature type="transmembrane region" description="Helical" evidence="9">
    <location>
        <begin position="470"/>
        <end position="497"/>
    </location>
</feature>
<dbReference type="GO" id="GO:0009636">
    <property type="term" value="P:response to toxic substance"/>
    <property type="evidence" value="ECO:0007669"/>
    <property type="project" value="UniProtKB-ARBA"/>
</dbReference>
<dbReference type="InterPro" id="IPR027463">
    <property type="entry name" value="AcrB_DN_DC_subdom"/>
</dbReference>
<dbReference type="GO" id="GO:0015562">
    <property type="term" value="F:efflux transmembrane transporter activity"/>
    <property type="evidence" value="ECO:0007669"/>
    <property type="project" value="InterPro"/>
</dbReference>
<feature type="transmembrane region" description="Helical" evidence="9">
    <location>
        <begin position="392"/>
        <end position="413"/>
    </location>
</feature>
<dbReference type="Gene3D" id="3.30.70.1320">
    <property type="entry name" value="Multidrug efflux transporter AcrB pore domain like"/>
    <property type="match status" value="1"/>
</dbReference>
<keyword evidence="4" id="KW-1003">Cell membrane</keyword>
<proteinExistence type="inferred from homology"/>
<dbReference type="SUPFAM" id="SSF82693">
    <property type="entry name" value="Multidrug efflux transporter AcrB pore domain, PN1, PN2, PC1 and PC2 subdomains"/>
    <property type="match status" value="4"/>
</dbReference>
<feature type="transmembrane region" description="Helical" evidence="9">
    <location>
        <begin position="366"/>
        <end position="386"/>
    </location>
</feature>
<dbReference type="NCBIfam" id="NF000282">
    <property type="entry name" value="RND_permease_1"/>
    <property type="match status" value="1"/>
</dbReference>
<feature type="transmembrane region" description="Helical" evidence="9">
    <location>
        <begin position="866"/>
        <end position="885"/>
    </location>
</feature>
<dbReference type="PANTHER" id="PTHR32063">
    <property type="match status" value="1"/>
</dbReference>
<keyword evidence="11" id="KW-1185">Reference proteome</keyword>
<dbReference type="OrthoDB" id="8308837at2"/>
<dbReference type="InterPro" id="IPR001036">
    <property type="entry name" value="Acrflvin-R"/>
</dbReference>
<dbReference type="PRINTS" id="PR00702">
    <property type="entry name" value="ACRIFLAVINRP"/>
</dbReference>
<dbReference type="EMBL" id="NPEU01000175">
    <property type="protein sequence ID" value="RAI37572.1"/>
    <property type="molecule type" value="Genomic_DNA"/>
</dbReference>
<dbReference type="RefSeq" id="WP_111358075.1">
    <property type="nucleotide sequence ID" value="NZ_NHSK01000122.1"/>
</dbReference>
<comment type="caution">
    <text evidence="9">Lacks conserved residue(s) required for the propagation of feature annotation.</text>
</comment>
<evidence type="ECO:0000313" key="11">
    <source>
        <dbReference type="Proteomes" id="UP000248863"/>
    </source>
</evidence>
<evidence type="ECO:0000256" key="9">
    <source>
        <dbReference type="RuleBase" id="RU364070"/>
    </source>
</evidence>
<protein>
    <recommendedName>
        <fullName evidence="9">Efflux pump membrane transporter</fullName>
    </recommendedName>
</protein>
<evidence type="ECO:0000256" key="5">
    <source>
        <dbReference type="ARBA" id="ARBA00022519"/>
    </source>
</evidence>
<dbReference type="Proteomes" id="UP000248863">
    <property type="component" value="Unassembled WGS sequence"/>
</dbReference>
<reference evidence="10 11" key="1">
    <citation type="submission" date="2017-07" db="EMBL/GenBank/DDBJ databases">
        <title>Draft Genome Sequences of Select Purple Nonsulfur Bacteria.</title>
        <authorList>
            <person name="Lasarre B."/>
            <person name="Mckinlay J.B."/>
        </authorList>
    </citation>
    <scope>NUCLEOTIDE SEQUENCE [LARGE SCALE GENOMIC DNA]</scope>
    <source>
        <strain evidence="10 11">DSM 11907</strain>
    </source>
</reference>
<feature type="transmembrane region" description="Helical" evidence="9">
    <location>
        <begin position="967"/>
        <end position="987"/>
    </location>
</feature>
<feature type="transmembrane region" description="Helical" evidence="9">
    <location>
        <begin position="434"/>
        <end position="458"/>
    </location>
</feature>
<evidence type="ECO:0000313" key="10">
    <source>
        <dbReference type="EMBL" id="RAI37572.1"/>
    </source>
</evidence>
<comment type="similarity">
    <text evidence="2 9">Belongs to the resistance-nodulation-cell division (RND) (TC 2.A.6) family.</text>
</comment>
<dbReference type="GO" id="GO:0042910">
    <property type="term" value="F:xenobiotic transmembrane transporter activity"/>
    <property type="evidence" value="ECO:0007669"/>
    <property type="project" value="TreeGrafter"/>
</dbReference>
<dbReference type="Gene3D" id="3.30.2090.10">
    <property type="entry name" value="Multidrug efflux transporter AcrB TolC docking domain, DN and DC subdomains"/>
    <property type="match status" value="2"/>
</dbReference>
<evidence type="ECO:0000256" key="2">
    <source>
        <dbReference type="ARBA" id="ARBA00010942"/>
    </source>
</evidence>
<feature type="transmembrane region" description="Helical" evidence="9">
    <location>
        <begin position="535"/>
        <end position="554"/>
    </location>
</feature>
<dbReference type="NCBIfam" id="TIGR00915">
    <property type="entry name" value="2A0602"/>
    <property type="match status" value="1"/>
</dbReference>
<evidence type="ECO:0000256" key="4">
    <source>
        <dbReference type="ARBA" id="ARBA00022475"/>
    </source>
</evidence>
<dbReference type="AlphaFoldDB" id="A0A327KJR3"/>
<dbReference type="GO" id="GO:0005886">
    <property type="term" value="C:plasma membrane"/>
    <property type="evidence" value="ECO:0007669"/>
    <property type="project" value="UniProtKB-SubCell"/>
</dbReference>
<sequence>MPSFFIDRPIFAVVVALFVSLFGLLALPFLPIAQYPIIAPPSISISTSYPGASPENLYNSVTRLIEEELNGASGILNFESTSDSLGQVEIIANFVPGTDPSMASVEVQNRIKRVEARLPRAVIQQGILIEEASSAVLQIITLSSTDGSLDEIGLGDFMIRNVLGEIRRIPGVGRATLFSTERSLRVWLDPARLVGYNLTADDVTKAIEAQNAQVASGSIGAEPSRPGHPVSAMVLVKGQLASPDEFGSIVLRANADGSTVRLRDVARVEVGGMAYQFTTRQDGKSVAGLSVLLAPTGNALATARAVHAKMAELSTYFPQNIKYEIPYDITPVVKASITKVLMTLGEAVILVFLVMFLFLQNIRYTIIPTLVVPVALLGTCAVLLLGGFSINMLTLFAMVLAIGILVDDAIVVVENVERIMAEEHLGPREATRKAMSQISGAIVGITLVLMAVFVPMAFFPGSVGIVYRQFSVTMVAAIGFSALMALSLTPALCATLLKPVTHHGPGRGVFGWFNRGLDRIKDRYGRFVGWSLGRAGRMLVVFAVIVAAMGWMFARLPAGFLPIDDQGFITTDVQTPPDASFNRTLAVVQEVETFLMNRKGVDGVTFLTGFSFLGQGANTAQAFVTLEDWSKRGPNDSAAAIVADVNKSLAGLKDARISALEPPPIDNLGNSSGFSFRLQDRGQKGYAELMKAKDQLLEAARRSPVLQDVFVEGLPPAPQVELIVDREKAAALGVAFQEINATISTNLGSAYINDFPNRGRMQRVIVQADDRARMQADDILGFNVRNAKGTLVPFSSFATVSWSVGPSQVVGFNYYPSVRISGAARPGFTSGDAIAEMERIAATLPRGFGFEWTGQSLQEKAAGSQAPLLLALSALVVFLVLAAFYESWTVPIAVLLVVPLGILGAVAAVTLRGMPNDVYFTIGLITIIGLAAKDAILIIGFARDLNLAGMPLVQATVEAARLRFRPILMTGFAFASGVAPMVIASGASAKSQQALGTGVLGGMIAVVVLALIMVPVLFVTVQRLLGSEGARGRGLRLQARRRLMRHRRRKLRKLAAAAAPQQA</sequence>